<evidence type="ECO:0000256" key="1">
    <source>
        <dbReference type="SAM" id="MobiDB-lite"/>
    </source>
</evidence>
<feature type="compositionally biased region" description="Basic residues" evidence="1">
    <location>
        <begin position="1"/>
        <end position="10"/>
    </location>
</feature>
<reference evidence="3" key="1">
    <citation type="submission" date="2015-06" db="EMBL/GenBank/DDBJ databases">
        <title>Expansion of signal transduction pathways in fungi by whole-genome duplication.</title>
        <authorList>
            <consortium name="DOE Joint Genome Institute"/>
            <person name="Corrochano L.M."/>
            <person name="Kuo A."/>
            <person name="Marcet-Houben M."/>
            <person name="Polaino S."/>
            <person name="Salamov A."/>
            <person name="Villalobos J.M."/>
            <person name="Alvarez M.I."/>
            <person name="Avalos J."/>
            <person name="Benito E.P."/>
            <person name="Benoit I."/>
            <person name="Burger G."/>
            <person name="Camino L.P."/>
            <person name="Canovas D."/>
            <person name="Cerda-Olmedo E."/>
            <person name="Cheng J.-F."/>
            <person name="Dominguez A."/>
            <person name="Elias M."/>
            <person name="Eslava A.P."/>
            <person name="Glaser F."/>
            <person name="Grimwood J."/>
            <person name="Gutierrez G."/>
            <person name="Heitman J."/>
            <person name="Henrissat B."/>
            <person name="Iturriaga E.A."/>
            <person name="Lang B.F."/>
            <person name="Lavin J.L."/>
            <person name="Lee S."/>
            <person name="Li W."/>
            <person name="Lindquist E."/>
            <person name="Lopez-Garcia S."/>
            <person name="Luque E.M."/>
            <person name="Marcos A.T."/>
            <person name="Martin J."/>
            <person name="McCluskey K."/>
            <person name="Medina H.R."/>
            <person name="Miralles-Duran A."/>
            <person name="Miyazaki A."/>
            <person name="Munoz-Torres E."/>
            <person name="Oguiza J.A."/>
            <person name="Ohm R."/>
            <person name="Olmedo M."/>
            <person name="Orejas M."/>
            <person name="Ortiz-Castellanos L."/>
            <person name="Pisabarro A.G."/>
            <person name="Rodriguez-Romero J."/>
            <person name="Ruiz-Herrera J."/>
            <person name="Ruiz-Vazquez R."/>
            <person name="Sanz C."/>
            <person name="Schackwitz W."/>
            <person name="Schmutz J."/>
            <person name="Shahriari M."/>
            <person name="Shelest E."/>
            <person name="Silva-Franco F."/>
            <person name="Soanes D."/>
            <person name="Syed K."/>
            <person name="Tagua V.G."/>
            <person name="Talbot N.J."/>
            <person name="Thon M."/>
            <person name="De vries R.P."/>
            <person name="Wiebenga A."/>
            <person name="Yadav J.S."/>
            <person name="Braun E.L."/>
            <person name="Baker S."/>
            <person name="Garre V."/>
            <person name="Horwitz B."/>
            <person name="Torres-Martinez S."/>
            <person name="Idnurm A."/>
            <person name="Herrera-Estrella A."/>
            <person name="Gabaldon T."/>
            <person name="Grigoriev I.V."/>
        </authorList>
    </citation>
    <scope>NUCLEOTIDE SEQUENCE [LARGE SCALE GENOMIC DNA]</scope>
    <source>
        <strain evidence="3">NRRL 1555(-)</strain>
    </source>
</reference>
<accession>A0A167MPX3</accession>
<evidence type="ECO:0000313" key="2">
    <source>
        <dbReference type="EMBL" id="OAD73486.1"/>
    </source>
</evidence>
<name>A0A167MPX3_PHYB8</name>
<feature type="compositionally biased region" description="Polar residues" evidence="1">
    <location>
        <begin position="71"/>
        <end position="81"/>
    </location>
</feature>
<dbReference type="AlphaFoldDB" id="A0A167MPX3"/>
<dbReference type="EMBL" id="KV440981">
    <property type="protein sequence ID" value="OAD73486.1"/>
    <property type="molecule type" value="Genomic_DNA"/>
</dbReference>
<protein>
    <submittedName>
        <fullName evidence="2">Uncharacterized protein</fullName>
    </submittedName>
</protein>
<feature type="region of interest" description="Disordered" evidence="1">
    <location>
        <begin position="1"/>
        <end position="40"/>
    </location>
</feature>
<feature type="region of interest" description="Disordered" evidence="1">
    <location>
        <begin position="63"/>
        <end position="94"/>
    </location>
</feature>
<dbReference type="RefSeq" id="XP_018291526.1">
    <property type="nucleotide sequence ID" value="XM_018431550.1"/>
</dbReference>
<dbReference type="InParanoid" id="A0A167MPX3"/>
<feature type="compositionally biased region" description="Polar residues" evidence="1">
    <location>
        <begin position="18"/>
        <end position="34"/>
    </location>
</feature>
<dbReference type="Proteomes" id="UP000077315">
    <property type="component" value="Unassembled WGS sequence"/>
</dbReference>
<sequence>MSKRYKKKNKDNKANKNLSQSCQPKSSSKDSTSLNKDKTLTISCDKGSTVGYMNSTIKSNIIRRAPDNVIDSPTPSHQSPAGSMATKKPQPIDHKPVLKTKQLLSSYDDCSYSSQTVSLDEKMYNMQYEIDKKHDEDQTLLSELYHALTYIRAIDFEEEHQE</sequence>
<dbReference type="VEuPathDB" id="FungiDB:PHYBLDRAFT_145877"/>
<proteinExistence type="predicted"/>
<keyword evidence="3" id="KW-1185">Reference proteome</keyword>
<dbReference type="GeneID" id="28992456"/>
<evidence type="ECO:0000313" key="3">
    <source>
        <dbReference type="Proteomes" id="UP000077315"/>
    </source>
</evidence>
<organism evidence="2 3">
    <name type="scientific">Phycomyces blakesleeanus (strain ATCC 8743b / DSM 1359 / FGSC 10004 / NBRC 33097 / NRRL 1555)</name>
    <dbReference type="NCBI Taxonomy" id="763407"/>
    <lineage>
        <taxon>Eukaryota</taxon>
        <taxon>Fungi</taxon>
        <taxon>Fungi incertae sedis</taxon>
        <taxon>Mucoromycota</taxon>
        <taxon>Mucoromycotina</taxon>
        <taxon>Mucoromycetes</taxon>
        <taxon>Mucorales</taxon>
        <taxon>Phycomycetaceae</taxon>
        <taxon>Phycomyces</taxon>
    </lineage>
</organism>
<gene>
    <name evidence="2" type="ORF">PHYBLDRAFT_145877</name>
</gene>